<proteinExistence type="predicted"/>
<dbReference type="AlphaFoldDB" id="A0A813RS96"/>
<evidence type="ECO:0000313" key="2">
    <source>
        <dbReference type="EMBL" id="CAF0786358.1"/>
    </source>
</evidence>
<dbReference type="OrthoDB" id="9981906at2759"/>
<dbReference type="EMBL" id="CAJNOH010000025">
    <property type="protein sequence ID" value="CAF0775595.1"/>
    <property type="molecule type" value="Genomic_DNA"/>
</dbReference>
<dbReference type="EMBL" id="CAJOBE010000351">
    <property type="protein sequence ID" value="CAF3626786.1"/>
    <property type="molecule type" value="Genomic_DNA"/>
</dbReference>
<dbReference type="Proteomes" id="UP000663870">
    <property type="component" value="Unassembled WGS sequence"/>
</dbReference>
<dbReference type="EMBL" id="CAJNOU010000095">
    <property type="protein sequence ID" value="CAF0861688.1"/>
    <property type="molecule type" value="Genomic_DNA"/>
</dbReference>
<dbReference type="EMBL" id="CAJNOL010000047">
    <property type="protein sequence ID" value="CAF0786358.1"/>
    <property type="molecule type" value="Genomic_DNA"/>
</dbReference>
<dbReference type="EMBL" id="CAJNOL010000048">
    <property type="protein sequence ID" value="CAF0787490.1"/>
    <property type="molecule type" value="Genomic_DNA"/>
</dbReference>
<evidence type="ECO:0000313" key="1">
    <source>
        <dbReference type="EMBL" id="CAF0775595.1"/>
    </source>
</evidence>
<sequence>MAHRSHLIWQIFQAIENNDDGHILWNLLEQIKIFDDGIIYMTYGGETPQSSAEKLDRQYLLKLIQIHQKLTYIRAQI</sequence>
<dbReference type="Proteomes" id="UP000663889">
    <property type="component" value="Unassembled WGS sequence"/>
</dbReference>
<name>A0A813RS96_9BILA</name>
<evidence type="ECO:0000313" key="5">
    <source>
        <dbReference type="EMBL" id="CAF0875988.1"/>
    </source>
</evidence>
<evidence type="ECO:0000313" key="7">
    <source>
        <dbReference type="EMBL" id="CAF3650481.1"/>
    </source>
</evidence>
<keyword evidence="8" id="KW-1185">Reference proteome</keyword>
<dbReference type="Proteomes" id="UP000663874">
    <property type="component" value="Unassembled WGS sequence"/>
</dbReference>
<accession>A0A813RS96</accession>
<dbReference type="EMBL" id="CAJNOO010000247">
    <property type="protein sequence ID" value="CAF0875988.1"/>
    <property type="molecule type" value="Genomic_DNA"/>
</dbReference>
<dbReference type="Proteomes" id="UP000663823">
    <property type="component" value="Unassembled WGS sequence"/>
</dbReference>
<evidence type="ECO:0000313" key="4">
    <source>
        <dbReference type="EMBL" id="CAF0861688.1"/>
    </source>
</evidence>
<dbReference type="EMBL" id="CAJOAX010000789">
    <property type="protein sequence ID" value="CAF3650481.1"/>
    <property type="molecule type" value="Genomic_DNA"/>
</dbReference>
<evidence type="ECO:0000313" key="3">
    <source>
        <dbReference type="EMBL" id="CAF0787490.1"/>
    </source>
</evidence>
<dbReference type="Proteomes" id="UP000663882">
    <property type="component" value="Unassembled WGS sequence"/>
</dbReference>
<evidence type="ECO:0000313" key="6">
    <source>
        <dbReference type="EMBL" id="CAF3626786.1"/>
    </source>
</evidence>
<evidence type="ECO:0000313" key="8">
    <source>
        <dbReference type="Proteomes" id="UP000663870"/>
    </source>
</evidence>
<dbReference type="Proteomes" id="UP000663854">
    <property type="component" value="Unassembled WGS sequence"/>
</dbReference>
<organism evidence="2 8">
    <name type="scientific">Rotaria sordida</name>
    <dbReference type="NCBI Taxonomy" id="392033"/>
    <lineage>
        <taxon>Eukaryota</taxon>
        <taxon>Metazoa</taxon>
        <taxon>Spiralia</taxon>
        <taxon>Gnathifera</taxon>
        <taxon>Rotifera</taxon>
        <taxon>Eurotatoria</taxon>
        <taxon>Bdelloidea</taxon>
        <taxon>Philodinida</taxon>
        <taxon>Philodinidae</taxon>
        <taxon>Rotaria</taxon>
    </lineage>
</organism>
<gene>
    <name evidence="6" type="ORF">FNK824_LOCUS4704</name>
    <name evidence="2" type="ORF">JXQ802_LOCUS3499</name>
    <name evidence="3" type="ORF">JXQ802_LOCUS3561</name>
    <name evidence="7" type="ORF">OTI717_LOCUS9342</name>
    <name evidence="1" type="ORF">PYM288_LOCUS3343</name>
    <name evidence="5" type="ORF">RFH988_LOCUS7715</name>
    <name evidence="4" type="ORF">SEV965_LOCUS3653</name>
</gene>
<reference evidence="2" key="1">
    <citation type="submission" date="2021-02" db="EMBL/GenBank/DDBJ databases">
        <authorList>
            <person name="Nowell W R."/>
        </authorList>
    </citation>
    <scope>NUCLEOTIDE SEQUENCE</scope>
</reference>
<comment type="caution">
    <text evidence="2">The sequence shown here is derived from an EMBL/GenBank/DDBJ whole genome shotgun (WGS) entry which is preliminary data.</text>
</comment>
<protein>
    <submittedName>
        <fullName evidence="2">Uncharacterized protein</fullName>
    </submittedName>
</protein>